<protein>
    <submittedName>
        <fullName evidence="1">Esterase</fullName>
    </submittedName>
</protein>
<sequence>MRRICYIHGFNSGPESAKAQLVKNYFQGKTEVMLPRLALAPELAIAQLLALCGRDGNELVLIGSSLGGFYALYLAEYYQCPAVLVNPLINPKKYQQGMVGTHINPYNSKKIIVTEKAVIQSFDYICPEVKESKRYLVLLTKDDEVLDYRDALALFASESCYVSVAGGHAFTDFADWLPKIEQHLQLWD</sequence>
<dbReference type="SUPFAM" id="SSF53474">
    <property type="entry name" value="alpha/beta-Hydrolases"/>
    <property type="match status" value="1"/>
</dbReference>
<evidence type="ECO:0000313" key="2">
    <source>
        <dbReference type="Proteomes" id="UP000029558"/>
    </source>
</evidence>
<gene>
    <name evidence="1" type="ORF">KU39_874</name>
</gene>
<dbReference type="RefSeq" id="WP_017376912.1">
    <property type="nucleotide sequence ID" value="NZ_CP012508.1"/>
</dbReference>
<proteinExistence type="predicted"/>
<name>A0A1L6TAD7_PISSA</name>
<dbReference type="Proteomes" id="UP000029558">
    <property type="component" value="Chromosome"/>
</dbReference>
<organism evidence="1 2">
    <name type="scientific">Piscirickettsia salmonis</name>
    <dbReference type="NCBI Taxonomy" id="1238"/>
    <lineage>
        <taxon>Bacteria</taxon>
        <taxon>Pseudomonadati</taxon>
        <taxon>Pseudomonadota</taxon>
        <taxon>Gammaproteobacteria</taxon>
        <taxon>Thiotrichales</taxon>
        <taxon>Piscirickettsiaceae</taxon>
        <taxon>Piscirickettsia</taxon>
    </lineage>
</organism>
<dbReference type="Pfam" id="PF05728">
    <property type="entry name" value="UPF0227"/>
    <property type="match status" value="1"/>
</dbReference>
<dbReference type="PANTHER" id="PTHR35602:SF3">
    <property type="entry name" value="ESTERASE YQIA"/>
    <property type="match status" value="1"/>
</dbReference>
<dbReference type="InterPro" id="IPR008886">
    <property type="entry name" value="UPF0227/Esterase_YqiA"/>
</dbReference>
<dbReference type="InterPro" id="IPR029058">
    <property type="entry name" value="AB_hydrolase_fold"/>
</dbReference>
<dbReference type="EMBL" id="CP012508">
    <property type="protein sequence ID" value="ALB22057.1"/>
    <property type="molecule type" value="Genomic_DNA"/>
</dbReference>
<dbReference type="Gene3D" id="3.40.50.1820">
    <property type="entry name" value="alpha/beta hydrolase"/>
    <property type="match status" value="1"/>
</dbReference>
<dbReference type="AlphaFoldDB" id="A0A1L6TAD7"/>
<reference evidence="1 2" key="1">
    <citation type="journal article" date="2014" name="Genome Announc.">
        <title>Comparative Genome Analysis of Two Isolates of the Fish Pathogen Piscirickettsia salmonis from Different Hosts Reveals Major Differences in Virulence-Associated Secretion Systems.</title>
        <authorList>
            <person name="Bohle H."/>
            <person name="Henriquez P."/>
            <person name="Grothusen H."/>
            <person name="Navas E."/>
            <person name="Sandoval A."/>
            <person name="Bustamante F."/>
            <person name="Bustos P."/>
            <person name="Mancilla M."/>
        </authorList>
    </citation>
    <scope>NUCLEOTIDE SEQUENCE [LARGE SCALE GENOMIC DNA]</scope>
    <source>
        <strain evidence="2">B1-32597</strain>
    </source>
</reference>
<evidence type="ECO:0000313" key="1">
    <source>
        <dbReference type="EMBL" id="ALB22057.1"/>
    </source>
</evidence>
<dbReference type="PANTHER" id="PTHR35602">
    <property type="entry name" value="ESTERASE YQIA-RELATED"/>
    <property type="match status" value="1"/>
</dbReference>
<dbReference type="OrthoDB" id="6469735at2"/>
<accession>A0A1L6TAD7</accession>